<sequence>MGRLWTTGPPVDNLRAGEGCATPERICGLAGPVRSAPVASGAGRDQDEELEVLAAGVLADPPLVELDEPFDVPFDEPESPPEDDSDFAGLLGVLAAVSEPDERESVR</sequence>
<dbReference type="AlphaFoldDB" id="A0A1C5HDD2"/>
<evidence type="ECO:0000313" key="2">
    <source>
        <dbReference type="Proteomes" id="UP000198221"/>
    </source>
</evidence>
<protein>
    <submittedName>
        <fullName evidence="1">Uncharacterized protein</fullName>
    </submittedName>
</protein>
<name>A0A1C5HDD2_9ACTN</name>
<gene>
    <name evidence="1" type="ORF">GA0070613_1147</name>
</gene>
<dbReference type="Proteomes" id="UP000198221">
    <property type="component" value="Chromosome I"/>
</dbReference>
<evidence type="ECO:0000313" key="1">
    <source>
        <dbReference type="EMBL" id="SCG43857.1"/>
    </source>
</evidence>
<accession>A0A1C5HDD2</accession>
<organism evidence="1 2">
    <name type="scientific">Micromonospora inositola</name>
    <dbReference type="NCBI Taxonomy" id="47865"/>
    <lineage>
        <taxon>Bacteria</taxon>
        <taxon>Bacillati</taxon>
        <taxon>Actinomycetota</taxon>
        <taxon>Actinomycetes</taxon>
        <taxon>Micromonosporales</taxon>
        <taxon>Micromonosporaceae</taxon>
        <taxon>Micromonospora</taxon>
    </lineage>
</organism>
<dbReference type="EMBL" id="LT607754">
    <property type="protein sequence ID" value="SCG43857.1"/>
    <property type="molecule type" value="Genomic_DNA"/>
</dbReference>
<keyword evidence="2" id="KW-1185">Reference proteome</keyword>
<reference evidence="2" key="1">
    <citation type="submission" date="2016-06" db="EMBL/GenBank/DDBJ databases">
        <authorList>
            <person name="Varghese N."/>
            <person name="Submissions Spin"/>
        </authorList>
    </citation>
    <scope>NUCLEOTIDE SEQUENCE [LARGE SCALE GENOMIC DNA]</scope>
    <source>
        <strain evidence="2">DSM 43819</strain>
    </source>
</reference>
<proteinExistence type="predicted"/>